<dbReference type="CDD" id="cd06171">
    <property type="entry name" value="Sigma70_r4"/>
    <property type="match status" value="1"/>
</dbReference>
<dbReference type="Proteomes" id="UP001056336">
    <property type="component" value="Chromosome"/>
</dbReference>
<dbReference type="InterPro" id="IPR037401">
    <property type="entry name" value="SnoaL-like"/>
</dbReference>
<organism evidence="10 11">
    <name type="scientific">Jatrophihabitans telluris</name>
    <dbReference type="NCBI Taxonomy" id="2038343"/>
    <lineage>
        <taxon>Bacteria</taxon>
        <taxon>Bacillati</taxon>
        <taxon>Actinomycetota</taxon>
        <taxon>Actinomycetes</taxon>
        <taxon>Jatrophihabitantales</taxon>
        <taxon>Jatrophihabitantaceae</taxon>
        <taxon>Jatrophihabitans</taxon>
    </lineage>
</organism>
<dbReference type="NCBIfam" id="TIGR02960">
    <property type="entry name" value="SigX5"/>
    <property type="match status" value="1"/>
</dbReference>
<dbReference type="NCBIfam" id="NF006089">
    <property type="entry name" value="PRK08241.1"/>
    <property type="match status" value="1"/>
</dbReference>
<dbReference type="Pfam" id="PF04542">
    <property type="entry name" value="Sigma70_r2"/>
    <property type="match status" value="1"/>
</dbReference>
<reference evidence="10" key="2">
    <citation type="submission" date="2022-05" db="EMBL/GenBank/DDBJ databases">
        <authorList>
            <person name="Kim J.-S."/>
            <person name="Lee K."/>
            <person name="Suh M."/>
            <person name="Eom M."/>
            <person name="Kim J.-S."/>
            <person name="Kim D.-S."/>
            <person name="Ko S.-H."/>
            <person name="Shin Y."/>
            <person name="Lee J.-S."/>
        </authorList>
    </citation>
    <scope>NUCLEOTIDE SEQUENCE</scope>
    <source>
        <strain evidence="10">N237</strain>
    </source>
</reference>
<evidence type="ECO:0000256" key="4">
    <source>
        <dbReference type="ARBA" id="ARBA00023082"/>
    </source>
</evidence>
<dbReference type="SUPFAM" id="SSF54427">
    <property type="entry name" value="NTF2-like"/>
    <property type="match status" value="1"/>
</dbReference>
<dbReference type="Gene3D" id="3.10.450.50">
    <property type="match status" value="1"/>
</dbReference>
<feature type="compositionally biased region" description="Low complexity" evidence="6">
    <location>
        <begin position="1"/>
        <end position="35"/>
    </location>
</feature>
<keyword evidence="3" id="KW-0805">Transcription regulation</keyword>
<dbReference type="EMBL" id="CP097332">
    <property type="protein sequence ID" value="UQX89777.1"/>
    <property type="molecule type" value="Genomic_DNA"/>
</dbReference>
<evidence type="ECO:0000256" key="3">
    <source>
        <dbReference type="ARBA" id="ARBA00023015"/>
    </source>
</evidence>
<dbReference type="Gene3D" id="1.10.10.10">
    <property type="entry name" value="Winged helix-like DNA-binding domain superfamily/Winged helix DNA-binding domain"/>
    <property type="match status" value="1"/>
</dbReference>
<evidence type="ECO:0000256" key="5">
    <source>
        <dbReference type="ARBA" id="ARBA00023163"/>
    </source>
</evidence>
<dbReference type="InterPro" id="IPR013249">
    <property type="entry name" value="RNA_pol_sigma70_r4_t2"/>
</dbReference>
<dbReference type="Pfam" id="PF08281">
    <property type="entry name" value="Sigma70_r4_2"/>
    <property type="match status" value="1"/>
</dbReference>
<dbReference type="InterPro" id="IPR013324">
    <property type="entry name" value="RNA_pol_sigma_r3/r4-like"/>
</dbReference>
<feature type="region of interest" description="Disordered" evidence="6">
    <location>
        <begin position="1"/>
        <end position="50"/>
    </location>
</feature>
<evidence type="ECO:0000259" key="8">
    <source>
        <dbReference type="Pfam" id="PF08281"/>
    </source>
</evidence>
<feature type="domain" description="SnoaL-like" evidence="9">
    <location>
        <begin position="246"/>
        <end position="341"/>
    </location>
</feature>
<dbReference type="PANTHER" id="PTHR43133">
    <property type="entry name" value="RNA POLYMERASE ECF-TYPE SIGMA FACTO"/>
    <property type="match status" value="1"/>
</dbReference>
<dbReference type="InterPro" id="IPR014284">
    <property type="entry name" value="RNA_pol_sigma-70_dom"/>
</dbReference>
<name>A0ABY4R2M0_9ACTN</name>
<evidence type="ECO:0000256" key="6">
    <source>
        <dbReference type="SAM" id="MobiDB-lite"/>
    </source>
</evidence>
<comment type="similarity">
    <text evidence="1">Belongs to the sigma-70 factor family. ECF subfamily.</text>
</comment>
<evidence type="ECO:0000259" key="7">
    <source>
        <dbReference type="Pfam" id="PF04542"/>
    </source>
</evidence>
<protein>
    <submittedName>
        <fullName evidence="10">Sigma-70 family RNA polymerase sigma factor</fullName>
    </submittedName>
</protein>
<keyword evidence="11" id="KW-1185">Reference proteome</keyword>
<reference evidence="10" key="1">
    <citation type="journal article" date="2018" name="Int. J. Syst. Evol. Microbiol.">
        <title>Jatrophihabitans telluris sp. nov., isolated from sediment soil of lava forest wetlands and the emended description of the genus Jatrophihabitans.</title>
        <authorList>
            <person name="Lee K.C."/>
            <person name="Suh M.K."/>
            <person name="Eom M.K."/>
            <person name="Kim K.K."/>
            <person name="Kim J.S."/>
            <person name="Kim D.S."/>
            <person name="Ko S.H."/>
            <person name="Shin Y.K."/>
            <person name="Lee J.S."/>
        </authorList>
    </citation>
    <scope>NUCLEOTIDE SEQUENCE</scope>
    <source>
        <strain evidence="10">N237</strain>
    </source>
</reference>
<gene>
    <name evidence="10" type="ORF">M6D93_07185</name>
</gene>
<dbReference type="InterPro" id="IPR007627">
    <property type="entry name" value="RNA_pol_sigma70_r2"/>
</dbReference>
<evidence type="ECO:0000259" key="9">
    <source>
        <dbReference type="Pfam" id="PF12680"/>
    </source>
</evidence>
<dbReference type="SUPFAM" id="SSF88659">
    <property type="entry name" value="Sigma3 and sigma4 domains of RNA polymerase sigma factors"/>
    <property type="match status" value="1"/>
</dbReference>
<dbReference type="NCBIfam" id="TIGR02937">
    <property type="entry name" value="sigma70-ECF"/>
    <property type="match status" value="1"/>
</dbReference>
<dbReference type="InterPro" id="IPR036388">
    <property type="entry name" value="WH-like_DNA-bd_sf"/>
</dbReference>
<dbReference type="PANTHER" id="PTHR43133:SF65">
    <property type="entry name" value="ECF RNA POLYMERASE SIGMA FACTOR SIGG"/>
    <property type="match status" value="1"/>
</dbReference>
<dbReference type="SUPFAM" id="SSF88946">
    <property type="entry name" value="Sigma2 domain of RNA polymerase sigma factors"/>
    <property type="match status" value="1"/>
</dbReference>
<keyword evidence="5" id="KW-0804">Transcription</keyword>
<evidence type="ECO:0000313" key="10">
    <source>
        <dbReference type="EMBL" id="UQX89777.1"/>
    </source>
</evidence>
<comment type="subunit">
    <text evidence="2">Interacts transiently with the RNA polymerase catalytic core formed by RpoA, RpoB, RpoC and RpoZ (2 alpha, 1 beta, 1 beta' and 1 omega subunit) to form the RNA polymerase holoenzyme that can initiate transcription.</text>
</comment>
<proteinExistence type="inferred from homology"/>
<feature type="domain" description="RNA polymerase sigma factor 70 region 4 type 2" evidence="8">
    <location>
        <begin position="172"/>
        <end position="223"/>
    </location>
</feature>
<sequence>MSQLETAAPTSTAPGGTAPAGTAPAGVAPAGTAPGISPRASQTAHRYDTADLESHRRELTGYCYRMLGSGFEADDAVQDTMVRAWRSLDRFDGRSSLRTWLYRIATNVCLDQLNGRARRARPMDLGPASSADTPVGPLITDNLWVQPVHDRAVLSESADPAEVAATRESIRLAFVSALQLLPPRQRAVLILREVLRWQAGEVAELLGTSVASVNSALQRARATIDSHAHEERPTEAMSPEQQILLDRYVEAFQRYDMKALTSLLHADAVQTMPPYELWLSGRDHILEFWQGQGHGCRGSLLLPTTANGLPAFGQYRPSGTPGRYEPWALQLLTIAGGQIVEFSFFLNAAELFPSFGLPLDPNLRAAASVPMSSSGPDGQPS</sequence>
<accession>A0ABY4R2M0</accession>
<evidence type="ECO:0000256" key="1">
    <source>
        <dbReference type="ARBA" id="ARBA00010641"/>
    </source>
</evidence>
<dbReference type="InterPro" id="IPR014305">
    <property type="entry name" value="RNA_pol_sigma-G_actinobac"/>
</dbReference>
<dbReference type="Pfam" id="PF12680">
    <property type="entry name" value="SnoaL_2"/>
    <property type="match status" value="1"/>
</dbReference>
<feature type="domain" description="RNA polymerase sigma-70 region 2" evidence="7">
    <location>
        <begin position="53"/>
        <end position="118"/>
    </location>
</feature>
<evidence type="ECO:0000256" key="2">
    <source>
        <dbReference type="ARBA" id="ARBA00011344"/>
    </source>
</evidence>
<dbReference type="Gene3D" id="1.10.1740.10">
    <property type="match status" value="1"/>
</dbReference>
<keyword evidence="4" id="KW-0731">Sigma factor</keyword>
<dbReference type="InterPro" id="IPR032710">
    <property type="entry name" value="NTF2-like_dom_sf"/>
</dbReference>
<dbReference type="InterPro" id="IPR013325">
    <property type="entry name" value="RNA_pol_sigma_r2"/>
</dbReference>
<dbReference type="InterPro" id="IPR039425">
    <property type="entry name" value="RNA_pol_sigma-70-like"/>
</dbReference>
<evidence type="ECO:0000313" key="11">
    <source>
        <dbReference type="Proteomes" id="UP001056336"/>
    </source>
</evidence>